<dbReference type="InterPro" id="IPR013432">
    <property type="entry name" value="Doc_partner"/>
</dbReference>
<sequence length="74" mass="8273">MRATVTQIGNSTGVILPKEAAARLKVKKGDSVYLTETSDGYRISPYDQEFEAQIETARRGMAKYRNALHELAKK</sequence>
<dbReference type="AlphaFoldDB" id="A0A5K8A0B5"/>
<dbReference type="EMBL" id="AP021876">
    <property type="protein sequence ID" value="BBO85888.1"/>
    <property type="molecule type" value="Genomic_DNA"/>
</dbReference>
<dbReference type="Proteomes" id="UP000425960">
    <property type="component" value="Chromosome"/>
</dbReference>
<name>A0A5K8A0B5_9BACT</name>
<protein>
    <submittedName>
        <fullName evidence="2">Transcriptional regulator</fullName>
    </submittedName>
</protein>
<evidence type="ECO:0000313" key="3">
    <source>
        <dbReference type="Proteomes" id="UP000425960"/>
    </source>
</evidence>
<gene>
    <name evidence="2" type="primary">phd</name>
    <name evidence="2" type="ORF">DSCO28_64540</name>
</gene>
<evidence type="ECO:0000259" key="1">
    <source>
        <dbReference type="SMART" id="SM00966"/>
    </source>
</evidence>
<dbReference type="KEGG" id="dov:DSCO28_64540"/>
<dbReference type="GO" id="GO:0003677">
    <property type="term" value="F:DNA binding"/>
    <property type="evidence" value="ECO:0007669"/>
    <property type="project" value="InterPro"/>
</dbReference>
<dbReference type="SMART" id="SM00966">
    <property type="entry name" value="SpoVT_AbrB"/>
    <property type="match status" value="1"/>
</dbReference>
<dbReference type="Gene3D" id="2.10.260.10">
    <property type="match status" value="1"/>
</dbReference>
<dbReference type="NCBIfam" id="TIGR02609">
    <property type="entry name" value="doc_partner"/>
    <property type="match status" value="1"/>
</dbReference>
<dbReference type="SUPFAM" id="SSF89447">
    <property type="entry name" value="AbrB/MazE/MraZ-like"/>
    <property type="match status" value="1"/>
</dbReference>
<organism evidence="2 3">
    <name type="scientific">Desulfosarcina ovata subsp. sediminis</name>
    <dbReference type="NCBI Taxonomy" id="885957"/>
    <lineage>
        <taxon>Bacteria</taxon>
        <taxon>Pseudomonadati</taxon>
        <taxon>Thermodesulfobacteriota</taxon>
        <taxon>Desulfobacteria</taxon>
        <taxon>Desulfobacterales</taxon>
        <taxon>Desulfosarcinaceae</taxon>
        <taxon>Desulfosarcina</taxon>
    </lineage>
</organism>
<dbReference type="RefSeq" id="WP_155325353.1">
    <property type="nucleotide sequence ID" value="NZ_AP021876.1"/>
</dbReference>
<feature type="domain" description="SpoVT-AbrB" evidence="1">
    <location>
        <begin position="6"/>
        <end position="51"/>
    </location>
</feature>
<dbReference type="InterPro" id="IPR037914">
    <property type="entry name" value="SpoVT-AbrB_sf"/>
</dbReference>
<accession>A0A5K8A0B5</accession>
<proteinExistence type="predicted"/>
<dbReference type="Pfam" id="PF04014">
    <property type="entry name" value="MazE_antitoxin"/>
    <property type="match status" value="1"/>
</dbReference>
<evidence type="ECO:0000313" key="2">
    <source>
        <dbReference type="EMBL" id="BBO85888.1"/>
    </source>
</evidence>
<dbReference type="InterPro" id="IPR007159">
    <property type="entry name" value="SpoVT-AbrB_dom"/>
</dbReference>
<reference evidence="2 3" key="1">
    <citation type="submission" date="2019-11" db="EMBL/GenBank/DDBJ databases">
        <title>Comparative genomics of hydrocarbon-degrading Desulfosarcina strains.</title>
        <authorList>
            <person name="Watanabe M."/>
            <person name="Kojima H."/>
            <person name="Fukui M."/>
        </authorList>
    </citation>
    <scope>NUCLEOTIDE SEQUENCE [LARGE SCALE GENOMIC DNA]</scope>
    <source>
        <strain evidence="2 3">28bB2T</strain>
    </source>
</reference>